<reference evidence="1" key="1">
    <citation type="journal article" date="2013" name="Nature">
        <title>Draft genome of the wheat A-genome progenitor Triticum urartu.</title>
        <authorList>
            <person name="Ling H.Q."/>
            <person name="Zhao S."/>
            <person name="Liu D."/>
            <person name="Wang J."/>
            <person name="Sun H."/>
            <person name="Zhang C."/>
            <person name="Fan H."/>
            <person name="Li D."/>
            <person name="Dong L."/>
            <person name="Tao Y."/>
            <person name="Gao C."/>
            <person name="Wu H."/>
            <person name="Li Y."/>
            <person name="Cui Y."/>
            <person name="Guo X."/>
            <person name="Zheng S."/>
            <person name="Wang B."/>
            <person name="Yu K."/>
            <person name="Liang Q."/>
            <person name="Yang W."/>
            <person name="Lou X."/>
            <person name="Chen J."/>
            <person name="Feng M."/>
            <person name="Jian J."/>
            <person name="Zhang X."/>
            <person name="Luo G."/>
            <person name="Jiang Y."/>
            <person name="Liu J."/>
            <person name="Wang Z."/>
            <person name="Sha Y."/>
            <person name="Zhang B."/>
            <person name="Wu H."/>
            <person name="Tang D."/>
            <person name="Shen Q."/>
            <person name="Xue P."/>
            <person name="Zou S."/>
            <person name="Wang X."/>
            <person name="Liu X."/>
            <person name="Wang F."/>
            <person name="Yang Y."/>
            <person name="An X."/>
            <person name="Dong Z."/>
            <person name="Zhang K."/>
            <person name="Zhang X."/>
            <person name="Luo M.C."/>
            <person name="Dvorak J."/>
            <person name="Tong Y."/>
            <person name="Wang J."/>
            <person name="Yang H."/>
            <person name="Li Z."/>
            <person name="Wang D."/>
            <person name="Zhang A."/>
            <person name="Wang J."/>
        </authorList>
    </citation>
    <scope>NUCLEOTIDE SEQUENCE</scope>
</reference>
<evidence type="ECO:0000313" key="1">
    <source>
        <dbReference type="EMBL" id="EMS67699.1"/>
    </source>
</evidence>
<accession>M8B2B8</accession>
<protein>
    <submittedName>
        <fullName evidence="1">Uncharacterized protein</fullName>
    </submittedName>
</protein>
<proteinExistence type="predicted"/>
<dbReference type="EMBL" id="KD016014">
    <property type="protein sequence ID" value="EMS67699.1"/>
    <property type="molecule type" value="Genomic_DNA"/>
</dbReference>
<organism evidence="1">
    <name type="scientific">Triticum urartu</name>
    <name type="common">Red wild einkorn</name>
    <name type="synonym">Crithodium urartu</name>
    <dbReference type="NCBI Taxonomy" id="4572"/>
    <lineage>
        <taxon>Eukaryota</taxon>
        <taxon>Viridiplantae</taxon>
        <taxon>Streptophyta</taxon>
        <taxon>Embryophyta</taxon>
        <taxon>Tracheophyta</taxon>
        <taxon>Spermatophyta</taxon>
        <taxon>Magnoliopsida</taxon>
        <taxon>Liliopsida</taxon>
        <taxon>Poales</taxon>
        <taxon>Poaceae</taxon>
        <taxon>BOP clade</taxon>
        <taxon>Pooideae</taxon>
        <taxon>Triticodae</taxon>
        <taxon>Triticeae</taxon>
        <taxon>Triticinae</taxon>
        <taxon>Triticum</taxon>
    </lineage>
</organism>
<gene>
    <name evidence="1" type="ORF">TRIUR3_02714</name>
</gene>
<name>M8B2B8_TRIUA</name>
<sequence length="153" mass="17114">MITIRKTTRKYSGKIVPHQIKHDNVPHFGLLVRLPSTAPREDDNEDDTDCLVSLSVSSAPYAEADCSTSFVPSMPHTTVPSHNGLLRTIKNVLHVCDRDKQPYDAVPARTSCTWRRGGRGAQKRQFHGSVVFHANEEDKSCRKRMSGRGDSWG</sequence>
<dbReference type="AlphaFoldDB" id="M8B2B8"/>